<evidence type="ECO:0000259" key="6">
    <source>
        <dbReference type="PROSITE" id="PS50893"/>
    </source>
</evidence>
<dbReference type="InterPro" id="IPR036640">
    <property type="entry name" value="ABC1_TM_sf"/>
</dbReference>
<evidence type="ECO:0000256" key="4">
    <source>
        <dbReference type="ARBA" id="ARBA00023136"/>
    </source>
</evidence>
<dbReference type="InterPro" id="IPR039421">
    <property type="entry name" value="Type_1_exporter"/>
</dbReference>
<sequence>MNQILPATATPQPASPQRPANWNEAAWLERLEAVVGPQRRANSPVAAALPSLLVTLGWPGAVRRLAALLPPPEVPLSMEGLERLLSDLGFRVRQVSAVGAASDTRHLRAGSVVQRSDTVAIYLGRPSGKDSWLVGNRVQDTFAPVIGDTIATIEPDLDFHPVDEPRPRWFRGLFERVRDELFALFAMSTFINVAALTVSLYTMVVYSVVIPSGAAGSVWWIAAFAVVVILGGWALRIGRQIVTSRMSSWVGTRIAEAAMRKMLSLPLEISAKFGVQNNVIRMRSFESARQFLSSMGGANLIDYPFVAIFVLVIALMGGWLVVVPIVALAIYALLALPTADYVSSKSSAAAVASARLEEMAGSALIGINAFHHKGSGSQWLNRFADAAREAAARNRDYAIAVARAQAIGQALTEFTVLATLCVGIVLVLDGLMHAGGLVAAMMLIWRITTPAQQAFGSLVRLRQVRNSVAQLDQLMVTPAERPGVDIASPCGIASVTLTVERLYYRPDTDQEAALNGVSFTVPAGARVAVVGPNASGKTALLECLAGLRRPQSGRVLVNGRDIRQFDATEYRAWIGYVPQVVPALPMSVRDYLRLRVPTLTDREALDAFRQVLGHDWTDIPAFACSADSVLDRQLNPFNEDHGELKLRYVVAFVAATLGNPAVLLLDGTGVTGDPLWDKRIESYLDSIRGRITVIWSPYSTAQIQSSDQIVIIERGSVLHAGPAARPAAKQPLARIG</sequence>
<evidence type="ECO:0000256" key="1">
    <source>
        <dbReference type="ARBA" id="ARBA00004651"/>
    </source>
</evidence>
<dbReference type="GO" id="GO:0005886">
    <property type="term" value="C:plasma membrane"/>
    <property type="evidence" value="ECO:0007669"/>
    <property type="project" value="UniProtKB-SubCell"/>
</dbReference>
<dbReference type="GO" id="GO:0140359">
    <property type="term" value="F:ABC-type transporter activity"/>
    <property type="evidence" value="ECO:0007669"/>
    <property type="project" value="InterPro"/>
</dbReference>
<keyword evidence="2 5" id="KW-0812">Transmembrane</keyword>
<evidence type="ECO:0000313" key="8">
    <source>
        <dbReference type="EMBL" id="KRR27761.1"/>
    </source>
</evidence>
<feature type="domain" description="ABC transporter" evidence="6">
    <location>
        <begin position="497"/>
        <end position="735"/>
    </location>
</feature>
<dbReference type="AlphaFoldDB" id="A0A0R3N6J2"/>
<dbReference type="SUPFAM" id="SSF90123">
    <property type="entry name" value="ABC transporter transmembrane region"/>
    <property type="match status" value="1"/>
</dbReference>
<feature type="transmembrane region" description="Helical" evidence="5">
    <location>
        <begin position="305"/>
        <end position="334"/>
    </location>
</feature>
<feature type="domain" description="ABC transmembrane type-1" evidence="7">
    <location>
        <begin position="182"/>
        <end position="463"/>
    </location>
</feature>
<dbReference type="InterPro" id="IPR003439">
    <property type="entry name" value="ABC_transporter-like_ATP-bd"/>
</dbReference>
<dbReference type="Gene3D" id="1.20.1560.10">
    <property type="entry name" value="ABC transporter type 1, transmembrane domain"/>
    <property type="match status" value="1"/>
</dbReference>
<accession>A0A0R3N6J2</accession>
<dbReference type="EMBL" id="LLYB01000035">
    <property type="protein sequence ID" value="KRR27761.1"/>
    <property type="molecule type" value="Genomic_DNA"/>
</dbReference>
<feature type="transmembrane region" description="Helical" evidence="5">
    <location>
        <begin position="181"/>
        <end position="206"/>
    </location>
</feature>
<dbReference type="InterPro" id="IPR027417">
    <property type="entry name" value="P-loop_NTPase"/>
</dbReference>
<evidence type="ECO:0000256" key="5">
    <source>
        <dbReference type="SAM" id="Phobius"/>
    </source>
</evidence>
<gene>
    <name evidence="8" type="ORF">CQ14_29455</name>
</gene>
<dbReference type="OrthoDB" id="9806127at2"/>
<keyword evidence="3 5" id="KW-1133">Transmembrane helix</keyword>
<comment type="caution">
    <text evidence="8">The sequence shown here is derived from an EMBL/GenBank/DDBJ whole genome shotgun (WGS) entry which is preliminary data.</text>
</comment>
<organism evidence="8 9">
    <name type="scientific">Bradyrhizobium lablabi</name>
    <dbReference type="NCBI Taxonomy" id="722472"/>
    <lineage>
        <taxon>Bacteria</taxon>
        <taxon>Pseudomonadati</taxon>
        <taxon>Pseudomonadota</taxon>
        <taxon>Alphaproteobacteria</taxon>
        <taxon>Hyphomicrobiales</taxon>
        <taxon>Nitrobacteraceae</taxon>
        <taxon>Bradyrhizobium</taxon>
    </lineage>
</organism>
<feature type="transmembrane region" description="Helical" evidence="5">
    <location>
        <begin position="416"/>
        <end position="445"/>
    </location>
</feature>
<dbReference type="PROSITE" id="PS50893">
    <property type="entry name" value="ABC_TRANSPORTER_2"/>
    <property type="match status" value="1"/>
</dbReference>
<dbReference type="RefSeq" id="WP_057856481.1">
    <property type="nucleotide sequence ID" value="NZ_LLYB01000035.1"/>
</dbReference>
<evidence type="ECO:0000313" key="9">
    <source>
        <dbReference type="Proteomes" id="UP000051660"/>
    </source>
</evidence>
<proteinExistence type="predicted"/>
<comment type="subcellular location">
    <subcellularLocation>
        <location evidence="1">Cell membrane</location>
        <topology evidence="1">Multi-pass membrane protein</topology>
    </subcellularLocation>
</comment>
<evidence type="ECO:0000256" key="2">
    <source>
        <dbReference type="ARBA" id="ARBA00022692"/>
    </source>
</evidence>
<name>A0A0R3N6J2_9BRAD</name>
<dbReference type="PANTHER" id="PTHR24221">
    <property type="entry name" value="ATP-BINDING CASSETTE SUB-FAMILY B"/>
    <property type="match status" value="1"/>
</dbReference>
<dbReference type="SUPFAM" id="SSF52540">
    <property type="entry name" value="P-loop containing nucleoside triphosphate hydrolases"/>
    <property type="match status" value="1"/>
</dbReference>
<dbReference type="Pfam" id="PF00005">
    <property type="entry name" value="ABC_tran"/>
    <property type="match status" value="1"/>
</dbReference>
<dbReference type="PANTHER" id="PTHR24221:SF248">
    <property type="entry name" value="ABC TRANSPORTER TRANSMEMBRANE REGION"/>
    <property type="match status" value="1"/>
</dbReference>
<dbReference type="PROSITE" id="PS50929">
    <property type="entry name" value="ABC_TM1F"/>
    <property type="match status" value="1"/>
</dbReference>
<dbReference type="GO" id="GO:0005524">
    <property type="term" value="F:ATP binding"/>
    <property type="evidence" value="ECO:0007669"/>
    <property type="project" value="InterPro"/>
</dbReference>
<evidence type="ECO:0000256" key="3">
    <source>
        <dbReference type="ARBA" id="ARBA00022989"/>
    </source>
</evidence>
<reference evidence="8 9" key="1">
    <citation type="submission" date="2014-03" db="EMBL/GenBank/DDBJ databases">
        <title>Bradyrhizobium valentinum sp. nov., isolated from effective nodules of Lupinus mariae-josephae, a lupine endemic of basic-lime soils in Eastern Spain.</title>
        <authorList>
            <person name="Duran D."/>
            <person name="Rey L."/>
            <person name="Navarro A."/>
            <person name="Busquets A."/>
            <person name="Imperial J."/>
            <person name="Ruiz-Argueso T."/>
        </authorList>
    </citation>
    <scope>NUCLEOTIDE SEQUENCE [LARGE SCALE GENOMIC DNA]</scope>
    <source>
        <strain evidence="8 9">CCBAU 23086</strain>
    </source>
</reference>
<dbReference type="InterPro" id="IPR011527">
    <property type="entry name" value="ABC1_TM_dom"/>
</dbReference>
<feature type="transmembrane region" description="Helical" evidence="5">
    <location>
        <begin position="218"/>
        <end position="238"/>
    </location>
</feature>
<dbReference type="Proteomes" id="UP000051660">
    <property type="component" value="Unassembled WGS sequence"/>
</dbReference>
<protein>
    <submittedName>
        <fullName evidence="8">Uncharacterized protein</fullName>
    </submittedName>
</protein>
<evidence type="ECO:0000259" key="7">
    <source>
        <dbReference type="PROSITE" id="PS50929"/>
    </source>
</evidence>
<keyword evidence="4 5" id="KW-0472">Membrane</keyword>
<dbReference type="Pfam" id="PF00664">
    <property type="entry name" value="ABC_membrane"/>
    <property type="match status" value="1"/>
</dbReference>
<dbReference type="GO" id="GO:0016887">
    <property type="term" value="F:ATP hydrolysis activity"/>
    <property type="evidence" value="ECO:0007669"/>
    <property type="project" value="InterPro"/>
</dbReference>
<dbReference type="Gene3D" id="3.40.50.300">
    <property type="entry name" value="P-loop containing nucleotide triphosphate hydrolases"/>
    <property type="match status" value="1"/>
</dbReference>
<dbReference type="GO" id="GO:0034040">
    <property type="term" value="F:ATPase-coupled lipid transmembrane transporter activity"/>
    <property type="evidence" value="ECO:0007669"/>
    <property type="project" value="TreeGrafter"/>
</dbReference>